<dbReference type="EMBL" id="CP060016">
    <property type="protein sequence ID" value="UNC01869.1"/>
    <property type="molecule type" value="Genomic_DNA"/>
</dbReference>
<dbReference type="InterPro" id="IPR036188">
    <property type="entry name" value="FAD/NAD-bd_sf"/>
</dbReference>
<dbReference type="Proteomes" id="UP001162885">
    <property type="component" value="Chromosome"/>
</dbReference>
<dbReference type="GO" id="GO:0071949">
    <property type="term" value="F:FAD binding"/>
    <property type="evidence" value="ECO:0007669"/>
    <property type="project" value="TreeGrafter"/>
</dbReference>
<evidence type="ECO:0000259" key="1">
    <source>
        <dbReference type="Pfam" id="PF07992"/>
    </source>
</evidence>
<dbReference type="GO" id="GO:0070221">
    <property type="term" value="P:sulfide oxidation, using sulfide:quinone oxidoreductase"/>
    <property type="evidence" value="ECO:0007669"/>
    <property type="project" value="TreeGrafter"/>
</dbReference>
<evidence type="ECO:0000313" key="3">
    <source>
        <dbReference type="EMBL" id="UNC01869.1"/>
    </source>
</evidence>
<evidence type="ECO:0000313" key="2">
    <source>
        <dbReference type="EMBL" id="BBX91802.1"/>
    </source>
</evidence>
<dbReference type="SUPFAM" id="SSF51905">
    <property type="entry name" value="FAD/NAD(P)-binding domain"/>
    <property type="match status" value="2"/>
</dbReference>
<reference evidence="3 5" key="3">
    <citation type="journal article" date="2022" name="BMC Genomics">
        <title>Comparative genome analysis of mycobacteria focusing on tRNA and non-coding RNA.</title>
        <authorList>
            <person name="Behra P.R.K."/>
            <person name="Pettersson B.M.F."/>
            <person name="Ramesh M."/>
            <person name="Das S."/>
            <person name="Dasgupta S."/>
            <person name="Kirsebom L.A."/>
        </authorList>
    </citation>
    <scope>NUCLEOTIDE SEQUENCE [LARGE SCALE GENOMIC DNA]</scope>
    <source>
        <strain evidence="3 5">DSM 44677</strain>
    </source>
</reference>
<name>A0AAX3A2W9_9MYCO</name>
<gene>
    <name evidence="3" type="ORF">H5U98_11110</name>
    <name evidence="2" type="ORF">MBOE_34510</name>
</gene>
<dbReference type="Gene3D" id="3.50.50.60">
    <property type="entry name" value="FAD/NAD(P)-binding domain"/>
    <property type="match status" value="2"/>
</dbReference>
<evidence type="ECO:0000313" key="4">
    <source>
        <dbReference type="Proteomes" id="UP000466683"/>
    </source>
</evidence>
<proteinExistence type="predicted"/>
<accession>A0AAX3A2W9</accession>
<dbReference type="Pfam" id="PF07992">
    <property type="entry name" value="Pyr_redox_2"/>
    <property type="match status" value="1"/>
</dbReference>
<dbReference type="InterPro" id="IPR023753">
    <property type="entry name" value="FAD/NAD-binding_dom"/>
</dbReference>
<evidence type="ECO:0000313" key="5">
    <source>
        <dbReference type="Proteomes" id="UP001162885"/>
    </source>
</evidence>
<dbReference type="PANTHER" id="PTHR10632:SF2">
    <property type="entry name" value="SULFIDE:QUINONE OXIDOREDUCTASE, MITOCHONDRIAL"/>
    <property type="match status" value="1"/>
</dbReference>
<reference evidence="2" key="2">
    <citation type="submission" date="2020-02" db="EMBL/GenBank/DDBJ databases">
        <authorList>
            <person name="Matsumoto Y."/>
            <person name="Motooka D."/>
            <person name="Nakamura S."/>
        </authorList>
    </citation>
    <scope>NUCLEOTIDE SEQUENCE</scope>
    <source>
        <strain evidence="2">JCM 15653</strain>
    </source>
</reference>
<dbReference type="Proteomes" id="UP000466683">
    <property type="component" value="Chromosome"/>
</dbReference>
<keyword evidence="4" id="KW-1185">Reference proteome</keyword>
<dbReference type="PRINTS" id="PR00469">
    <property type="entry name" value="PNDRDTASEII"/>
</dbReference>
<dbReference type="RefSeq" id="WP_077741322.1">
    <property type="nucleotide sequence ID" value="NZ_AP022579.1"/>
</dbReference>
<dbReference type="EMBL" id="AP022579">
    <property type="protein sequence ID" value="BBX91802.1"/>
    <property type="molecule type" value="Genomic_DNA"/>
</dbReference>
<protein>
    <submittedName>
        <fullName evidence="3">NAD(P)/FAD-dependent oxidoreductase</fullName>
    </submittedName>
    <submittedName>
        <fullName evidence="2">Pyridine nucleotide-disulfide oxidoreductase</fullName>
    </submittedName>
</protein>
<dbReference type="InterPro" id="IPR015904">
    <property type="entry name" value="Sulphide_quinone_reductase"/>
</dbReference>
<feature type="domain" description="FAD/NAD(P)-binding" evidence="1">
    <location>
        <begin position="8"/>
        <end position="109"/>
    </location>
</feature>
<dbReference type="GO" id="GO:0070224">
    <property type="term" value="F:sulfide:quinone oxidoreductase activity"/>
    <property type="evidence" value="ECO:0007669"/>
    <property type="project" value="TreeGrafter"/>
</dbReference>
<dbReference type="PANTHER" id="PTHR10632">
    <property type="entry name" value="SULFIDE:QUINONE OXIDOREDUCTASE"/>
    <property type="match status" value="1"/>
</dbReference>
<dbReference type="AlphaFoldDB" id="A0AAX3A2W9"/>
<sequence>MSTPVKHEVLIIGGGTAGITVAARLLRKHYRDVAIIEPSDKHYYQPLWTLVGGGQATAAEAERAEGSVMPRGATWIKSAVTAVDPDANTVTCADGTAYGYDVLVVAPGIQLDWDRTEGLSDTLGKDGVSSNYLFDLAPRTWEFIRNTRSGTAVFTMPSGPIKCAGAPQKIAYLACDHWRRQGVLDKIDVHLVVPTPRIFGIPAIADNLDKVIADYGITLHTGSEVRSVDSASRKVTMTNIAEGIETTLPYDVLHAVPHQSAPDWIKASPLSTSHVGGDANGYVDIDKHTMQHVRYPNVFALGDAGSSPNSKTGAAIRKQAPAVVENIGAVLNGRPLTGSYDGYASCPIVTSSHDMLLAEFDYDFALKPSFPLLDPVKPHRPYWYLKKYGLPAMYWNLMLKGLA</sequence>
<reference evidence="2 4" key="1">
    <citation type="journal article" date="2019" name="Emerg. Microbes Infect.">
        <title>Comprehensive subspecies identification of 175 nontuberculous mycobacteria species based on 7547 genomic profiles.</title>
        <authorList>
            <person name="Matsumoto Y."/>
            <person name="Kinjo T."/>
            <person name="Motooka D."/>
            <person name="Nabeya D."/>
            <person name="Jung N."/>
            <person name="Uechi K."/>
            <person name="Horii T."/>
            <person name="Iida T."/>
            <person name="Fujita J."/>
            <person name="Nakamura S."/>
        </authorList>
    </citation>
    <scope>NUCLEOTIDE SEQUENCE [LARGE SCALE GENOMIC DNA]</scope>
    <source>
        <strain evidence="2 4">JCM 15653</strain>
    </source>
</reference>
<organism evidence="3 5">
    <name type="scientific">Mycolicibacterium boenickei</name>
    <dbReference type="NCBI Taxonomy" id="146017"/>
    <lineage>
        <taxon>Bacteria</taxon>
        <taxon>Bacillati</taxon>
        <taxon>Actinomycetota</taxon>
        <taxon>Actinomycetes</taxon>
        <taxon>Mycobacteriales</taxon>
        <taxon>Mycobacteriaceae</taxon>
        <taxon>Mycolicibacterium</taxon>
    </lineage>
</organism>